<gene>
    <name evidence="4" type="ORF">OM076_28185</name>
</gene>
<keyword evidence="5" id="KW-1185">Reference proteome</keyword>
<protein>
    <submittedName>
        <fullName evidence="4">Aminotransferase class V-fold PLP-dependent enzyme</fullName>
    </submittedName>
</protein>
<dbReference type="InterPro" id="IPR015422">
    <property type="entry name" value="PyrdxlP-dep_Trfase_small"/>
</dbReference>
<evidence type="ECO:0000256" key="2">
    <source>
        <dbReference type="ARBA" id="ARBA00022898"/>
    </source>
</evidence>
<evidence type="ECO:0000259" key="3">
    <source>
        <dbReference type="Pfam" id="PF00266"/>
    </source>
</evidence>
<organism evidence="4 5">
    <name type="scientific">Solirubrobacter ginsenosidimutans</name>
    <dbReference type="NCBI Taxonomy" id="490573"/>
    <lineage>
        <taxon>Bacteria</taxon>
        <taxon>Bacillati</taxon>
        <taxon>Actinomycetota</taxon>
        <taxon>Thermoleophilia</taxon>
        <taxon>Solirubrobacterales</taxon>
        <taxon>Solirubrobacteraceae</taxon>
        <taxon>Solirubrobacter</taxon>
    </lineage>
</organism>
<proteinExistence type="predicted"/>
<accession>A0A9X3MYX4</accession>
<keyword evidence="4" id="KW-0808">Transferase</keyword>
<dbReference type="RefSeq" id="WP_270043436.1">
    <property type="nucleotide sequence ID" value="NZ_JAPDOD010000031.1"/>
</dbReference>
<dbReference type="PANTHER" id="PTHR43586">
    <property type="entry name" value="CYSTEINE DESULFURASE"/>
    <property type="match status" value="1"/>
</dbReference>
<keyword evidence="2" id="KW-0663">Pyridoxal phosphate</keyword>
<sequence>MALRDEFPVLEKVAYLNAGTDGPIPRAAAELVQQELNSSLADGRTWPHFERRMQLQTDLRAGYAQLMNCEPDDVAVTTGTSFGLGCVLAGMDLGTGDEIVTSDNEHPGLLGPLIAARHRGATVKPVPFAELANAVTATTTLVAASHVNWITGELAPDLSSVNVPVILDGAQGSGAVPVDVQALGCAAYAAAGQKWLCGADGTGMLYVQPEFGERVRTIAPTYGSFEDASRGLESTLRAGGRRFDAALSREALAFSFAALEVLVAADLDASMERAADLAEQFATGLADAGYTVAPRGRSTLVAWEYPEPAEARQRLADAGIAVRDLPGFPYLRASVGAWNDESDLQKLLAAL</sequence>
<dbReference type="GO" id="GO:0008483">
    <property type="term" value="F:transaminase activity"/>
    <property type="evidence" value="ECO:0007669"/>
    <property type="project" value="UniProtKB-KW"/>
</dbReference>
<evidence type="ECO:0000313" key="4">
    <source>
        <dbReference type="EMBL" id="MDA0164186.1"/>
    </source>
</evidence>
<feature type="domain" description="Aminotransferase class V" evidence="3">
    <location>
        <begin position="23"/>
        <end position="324"/>
    </location>
</feature>
<comment type="cofactor">
    <cofactor evidence="1">
        <name>pyridoxal 5'-phosphate</name>
        <dbReference type="ChEBI" id="CHEBI:597326"/>
    </cofactor>
</comment>
<dbReference type="PANTHER" id="PTHR43586:SF8">
    <property type="entry name" value="CYSTEINE DESULFURASE 1, CHLOROPLASTIC"/>
    <property type="match status" value="1"/>
</dbReference>
<evidence type="ECO:0000313" key="5">
    <source>
        <dbReference type="Proteomes" id="UP001149140"/>
    </source>
</evidence>
<dbReference type="EMBL" id="JAPDOD010000031">
    <property type="protein sequence ID" value="MDA0164186.1"/>
    <property type="molecule type" value="Genomic_DNA"/>
</dbReference>
<dbReference type="InterPro" id="IPR000192">
    <property type="entry name" value="Aminotrans_V_dom"/>
</dbReference>
<dbReference type="SUPFAM" id="SSF53383">
    <property type="entry name" value="PLP-dependent transferases"/>
    <property type="match status" value="1"/>
</dbReference>
<reference evidence="4" key="1">
    <citation type="submission" date="2022-10" db="EMBL/GenBank/DDBJ databases">
        <title>The WGS of Solirubrobacter ginsenosidimutans DSM 21036.</title>
        <authorList>
            <person name="Jiang Z."/>
        </authorList>
    </citation>
    <scope>NUCLEOTIDE SEQUENCE</scope>
    <source>
        <strain evidence="4">DSM 21036</strain>
    </source>
</reference>
<dbReference type="Pfam" id="PF00266">
    <property type="entry name" value="Aminotran_5"/>
    <property type="match status" value="1"/>
</dbReference>
<evidence type="ECO:0000256" key="1">
    <source>
        <dbReference type="ARBA" id="ARBA00001933"/>
    </source>
</evidence>
<dbReference type="InterPro" id="IPR015424">
    <property type="entry name" value="PyrdxlP-dep_Trfase"/>
</dbReference>
<comment type="caution">
    <text evidence="4">The sequence shown here is derived from an EMBL/GenBank/DDBJ whole genome shotgun (WGS) entry which is preliminary data.</text>
</comment>
<dbReference type="Gene3D" id="3.90.1150.10">
    <property type="entry name" value="Aspartate Aminotransferase, domain 1"/>
    <property type="match status" value="1"/>
</dbReference>
<dbReference type="InterPro" id="IPR015421">
    <property type="entry name" value="PyrdxlP-dep_Trfase_major"/>
</dbReference>
<dbReference type="AlphaFoldDB" id="A0A9X3MYX4"/>
<dbReference type="Gene3D" id="3.40.640.10">
    <property type="entry name" value="Type I PLP-dependent aspartate aminotransferase-like (Major domain)"/>
    <property type="match status" value="1"/>
</dbReference>
<name>A0A9X3MYX4_9ACTN</name>
<dbReference type="Proteomes" id="UP001149140">
    <property type="component" value="Unassembled WGS sequence"/>
</dbReference>
<keyword evidence="4" id="KW-0032">Aminotransferase</keyword>